<dbReference type="InterPro" id="IPR044666">
    <property type="entry name" value="Cyclophilin_A-like"/>
</dbReference>
<comment type="caution">
    <text evidence="5">The sequence shown here is derived from an EMBL/GenBank/DDBJ whole genome shotgun (WGS) entry which is preliminary data.</text>
</comment>
<dbReference type="Pfam" id="PF00160">
    <property type="entry name" value="Pro_isomerase"/>
    <property type="match status" value="1"/>
</dbReference>
<dbReference type="CDD" id="cd00317">
    <property type="entry name" value="cyclophilin"/>
    <property type="match status" value="1"/>
</dbReference>
<proteinExistence type="inferred from homology"/>
<dbReference type="PRINTS" id="PR00153">
    <property type="entry name" value="CSAPPISMRASE"/>
</dbReference>
<comment type="similarity">
    <text evidence="3">Belongs to the cyclophilin-type PPIase family.</text>
</comment>
<evidence type="ECO:0000259" key="4">
    <source>
        <dbReference type="PROSITE" id="PS50072"/>
    </source>
</evidence>
<dbReference type="GO" id="GO:0003755">
    <property type="term" value="F:peptidyl-prolyl cis-trans isomerase activity"/>
    <property type="evidence" value="ECO:0007669"/>
    <property type="project" value="UniProtKB-UniRule"/>
</dbReference>
<keyword evidence="3" id="KW-0732">Signal</keyword>
<evidence type="ECO:0000256" key="2">
    <source>
        <dbReference type="ARBA" id="ARBA00023235"/>
    </source>
</evidence>
<evidence type="ECO:0000313" key="6">
    <source>
        <dbReference type="Proteomes" id="UP000320948"/>
    </source>
</evidence>
<organism evidence="5 6">
    <name type="scientific">Blastochloris viridis</name>
    <name type="common">Rhodopseudomonas viridis</name>
    <dbReference type="NCBI Taxonomy" id="1079"/>
    <lineage>
        <taxon>Bacteria</taxon>
        <taxon>Pseudomonadati</taxon>
        <taxon>Pseudomonadota</taxon>
        <taxon>Alphaproteobacteria</taxon>
        <taxon>Hyphomicrobiales</taxon>
        <taxon>Blastochloridaceae</taxon>
        <taxon>Blastochloris</taxon>
    </lineage>
</organism>
<protein>
    <recommendedName>
        <fullName evidence="3">Peptidyl-prolyl cis-trans isomerase</fullName>
        <shortName evidence="3">PPIase</shortName>
        <ecNumber evidence="3">5.2.1.8</ecNumber>
    </recommendedName>
</protein>
<evidence type="ECO:0000256" key="1">
    <source>
        <dbReference type="ARBA" id="ARBA00023110"/>
    </source>
</evidence>
<dbReference type="InterPro" id="IPR029000">
    <property type="entry name" value="Cyclophilin-like_dom_sf"/>
</dbReference>
<dbReference type="Proteomes" id="UP000320948">
    <property type="component" value="Unassembled WGS sequence"/>
</dbReference>
<dbReference type="PROSITE" id="PS50072">
    <property type="entry name" value="CSA_PPIASE_2"/>
    <property type="match status" value="1"/>
</dbReference>
<feature type="chain" id="PRO_5027137290" description="Peptidyl-prolyl cis-trans isomerase" evidence="3">
    <location>
        <begin position="21"/>
        <end position="183"/>
    </location>
</feature>
<reference evidence="5 6" key="1">
    <citation type="journal article" date="2017" name="Nat. Commun.">
        <title>In situ click chemistry generation of cyclooxygenase-2 inhibitors.</title>
        <authorList>
            <person name="Bhardwaj A."/>
            <person name="Kaur J."/>
            <person name="Wuest M."/>
            <person name="Wuest F."/>
        </authorList>
    </citation>
    <scope>NUCLEOTIDE SEQUENCE [LARGE SCALE GENOMIC DNA]</scope>
    <source>
        <strain evidence="5">S2_018_000_R2_106</strain>
    </source>
</reference>
<dbReference type="EC" id="5.2.1.8" evidence="3"/>
<dbReference type="EMBL" id="VAFM01000002">
    <property type="protein sequence ID" value="TKW60433.1"/>
    <property type="molecule type" value="Genomic_DNA"/>
</dbReference>
<dbReference type="PANTHER" id="PTHR45625:SF4">
    <property type="entry name" value="PEPTIDYLPROLYL ISOMERASE DOMAIN AND WD REPEAT-CONTAINING PROTEIN 1"/>
    <property type="match status" value="1"/>
</dbReference>
<accession>A0A6N4R3A6</accession>
<evidence type="ECO:0000313" key="5">
    <source>
        <dbReference type="EMBL" id="TKW60433.1"/>
    </source>
</evidence>
<dbReference type="AlphaFoldDB" id="A0A6N4R3A6"/>
<comment type="catalytic activity">
    <reaction evidence="3">
        <text>[protein]-peptidylproline (omega=180) = [protein]-peptidylproline (omega=0)</text>
        <dbReference type="Rhea" id="RHEA:16237"/>
        <dbReference type="Rhea" id="RHEA-COMP:10747"/>
        <dbReference type="Rhea" id="RHEA-COMP:10748"/>
        <dbReference type="ChEBI" id="CHEBI:83833"/>
        <dbReference type="ChEBI" id="CHEBI:83834"/>
        <dbReference type="EC" id="5.2.1.8"/>
    </reaction>
</comment>
<evidence type="ECO:0000256" key="3">
    <source>
        <dbReference type="RuleBase" id="RU363019"/>
    </source>
</evidence>
<feature type="domain" description="PPIase cyclophilin-type" evidence="4">
    <location>
        <begin position="37"/>
        <end position="181"/>
    </location>
</feature>
<keyword evidence="2 3" id="KW-0413">Isomerase</keyword>
<dbReference type="InterPro" id="IPR002130">
    <property type="entry name" value="Cyclophilin-type_PPIase_dom"/>
</dbReference>
<comment type="function">
    <text evidence="3">PPIases accelerate the folding of proteins. It catalyzes the cis-trans isomerization of proline imidic peptide bonds in oligopeptides.</text>
</comment>
<gene>
    <name evidence="5" type="ORF">DI628_05855</name>
</gene>
<dbReference type="SUPFAM" id="SSF50891">
    <property type="entry name" value="Cyclophilin-like"/>
    <property type="match status" value="1"/>
</dbReference>
<dbReference type="PANTHER" id="PTHR45625">
    <property type="entry name" value="PEPTIDYL-PROLYL CIS-TRANS ISOMERASE-RELATED"/>
    <property type="match status" value="1"/>
</dbReference>
<sequence length="183" mass="19959">MKSLILSLLVGVLMTTAANAVEIKDPENTLFLDLKDGRVVIQMFPEKAPNHVARIKELTREGYYDGKLWHRVMDGFMAQTGSPNGDGIGGSSKPDLKAEFNNTAHVRGVASMARTNMPNTANAQFFIVLKPSTFLDGQYTAWGQVIDGMQYVDNITKADPRDPSGMVANPDKIVKMTVAADAK</sequence>
<keyword evidence="1 3" id="KW-0697">Rotamase</keyword>
<feature type="signal peptide" evidence="3">
    <location>
        <begin position="1"/>
        <end position="20"/>
    </location>
</feature>
<name>A0A6N4R3A6_BLAVI</name>
<dbReference type="Gene3D" id="2.40.100.10">
    <property type="entry name" value="Cyclophilin-like"/>
    <property type="match status" value="1"/>
</dbReference>